<evidence type="ECO:0000313" key="1">
    <source>
        <dbReference type="EMBL" id="KAF5326391.1"/>
    </source>
</evidence>
<evidence type="ECO:0000313" key="2">
    <source>
        <dbReference type="Proteomes" id="UP000541558"/>
    </source>
</evidence>
<comment type="caution">
    <text evidence="1">The sequence shown here is derived from an EMBL/GenBank/DDBJ whole genome shotgun (WGS) entry which is preliminary data.</text>
</comment>
<name>A0A8H5BNL9_9AGAR</name>
<gene>
    <name evidence="1" type="ORF">D9611_000636</name>
</gene>
<keyword evidence="2" id="KW-1185">Reference proteome</keyword>
<protein>
    <submittedName>
        <fullName evidence="1">Uncharacterized protein</fullName>
    </submittedName>
</protein>
<dbReference type="AlphaFoldDB" id="A0A8H5BNL9"/>
<sequence>MSPIALPKLEEARLSSNIQGVAPTLLSIIRVPSSIRKLTVIHKDVGPDSDSAVEAVIPRLGQACSEIPGPRYLTVTRPDGRFQVPEGFELTALQDSPGANALNTVPQNSQVVTVVSLHTPPPWAPEFRDASLPSPNPEHWAFCNVQEIKIEHVLPVTFWKALSRIPTLVKLEYWVTQGDVGFLEALGERVDWKGDSGRCEPFSSLRVVWARFQAMDSEHEVEYARNLAAVLDETRGMGSTHLESLKFIGCVTVVDEDTLHLLRSAAAEVLWD</sequence>
<proteinExistence type="predicted"/>
<reference evidence="1 2" key="1">
    <citation type="journal article" date="2020" name="ISME J.">
        <title>Uncovering the hidden diversity of litter-decomposition mechanisms in mushroom-forming fungi.</title>
        <authorList>
            <person name="Floudas D."/>
            <person name="Bentzer J."/>
            <person name="Ahren D."/>
            <person name="Johansson T."/>
            <person name="Persson P."/>
            <person name="Tunlid A."/>
        </authorList>
    </citation>
    <scope>NUCLEOTIDE SEQUENCE [LARGE SCALE GENOMIC DNA]</scope>
    <source>
        <strain evidence="1 2">CBS 175.51</strain>
    </source>
</reference>
<dbReference type="Proteomes" id="UP000541558">
    <property type="component" value="Unassembled WGS sequence"/>
</dbReference>
<dbReference type="EMBL" id="JAACJK010000163">
    <property type="protein sequence ID" value="KAF5326391.1"/>
    <property type="molecule type" value="Genomic_DNA"/>
</dbReference>
<accession>A0A8H5BNL9</accession>
<organism evidence="1 2">
    <name type="scientific">Ephemerocybe angulata</name>
    <dbReference type="NCBI Taxonomy" id="980116"/>
    <lineage>
        <taxon>Eukaryota</taxon>
        <taxon>Fungi</taxon>
        <taxon>Dikarya</taxon>
        <taxon>Basidiomycota</taxon>
        <taxon>Agaricomycotina</taxon>
        <taxon>Agaricomycetes</taxon>
        <taxon>Agaricomycetidae</taxon>
        <taxon>Agaricales</taxon>
        <taxon>Agaricineae</taxon>
        <taxon>Psathyrellaceae</taxon>
        <taxon>Ephemerocybe</taxon>
    </lineage>
</organism>